<organism evidence="7 8">
    <name type="scientific">Candidatus Coxiella mudrowiae</name>
    <dbReference type="NCBI Taxonomy" id="2054173"/>
    <lineage>
        <taxon>Bacteria</taxon>
        <taxon>Pseudomonadati</taxon>
        <taxon>Pseudomonadota</taxon>
        <taxon>Gammaproteobacteria</taxon>
        <taxon>Legionellales</taxon>
        <taxon>Coxiellaceae</taxon>
        <taxon>Coxiella</taxon>
    </lineage>
</organism>
<evidence type="ECO:0000256" key="4">
    <source>
        <dbReference type="ARBA" id="ARBA00023136"/>
    </source>
</evidence>
<dbReference type="InterPro" id="IPR052719">
    <property type="entry name" value="CvpA-like"/>
</dbReference>
<dbReference type="PROSITE" id="PS51278">
    <property type="entry name" value="GATASE_TYPE_2"/>
    <property type="match status" value="1"/>
</dbReference>
<dbReference type="InterPro" id="IPR003825">
    <property type="entry name" value="Colicin-V_CvpA"/>
</dbReference>
<dbReference type="InterPro" id="IPR017932">
    <property type="entry name" value="GATase_2_dom"/>
</dbReference>
<protein>
    <submittedName>
        <fullName evidence="7">Colicin V production protein</fullName>
    </submittedName>
</protein>
<dbReference type="EMBL" id="CP011126">
    <property type="protein sequence ID" value="AKQ33712.1"/>
    <property type="molecule type" value="Genomic_DNA"/>
</dbReference>
<dbReference type="Gene3D" id="3.60.20.10">
    <property type="entry name" value="Glutamine Phosphoribosylpyrophosphate, subunit 1, domain 1"/>
    <property type="match status" value="1"/>
</dbReference>
<dbReference type="PANTHER" id="PTHR36926:SF1">
    <property type="entry name" value="COLICIN V PRODUCTION PROTEIN"/>
    <property type="match status" value="1"/>
</dbReference>
<feature type="transmembrane region" description="Helical" evidence="5">
    <location>
        <begin position="73"/>
        <end position="97"/>
    </location>
</feature>
<comment type="subcellular location">
    <subcellularLocation>
        <location evidence="1">Membrane</location>
        <topology evidence="1">Multi-pass membrane protein</topology>
    </subcellularLocation>
</comment>
<keyword evidence="8" id="KW-1185">Reference proteome</keyword>
<dbReference type="InterPro" id="IPR029055">
    <property type="entry name" value="Ntn_hydrolases_N"/>
</dbReference>
<dbReference type="PANTHER" id="PTHR36926">
    <property type="entry name" value="COLICIN V PRODUCTION PROTEIN"/>
    <property type="match status" value="1"/>
</dbReference>
<evidence type="ECO:0000256" key="2">
    <source>
        <dbReference type="ARBA" id="ARBA00022692"/>
    </source>
</evidence>
<keyword evidence="3 5" id="KW-1133">Transmembrane helix</keyword>
<gene>
    <name evidence="7" type="primary">dedE</name>
    <name evidence="7" type="ORF">CleRT_10270</name>
</gene>
<evidence type="ECO:0000256" key="5">
    <source>
        <dbReference type="SAM" id="Phobius"/>
    </source>
</evidence>
<proteinExistence type="predicted"/>
<name>A0ABM5UUQ8_9COXI</name>
<evidence type="ECO:0000256" key="1">
    <source>
        <dbReference type="ARBA" id="ARBA00004141"/>
    </source>
</evidence>
<dbReference type="Pfam" id="PF02674">
    <property type="entry name" value="Colicin_V"/>
    <property type="match status" value="1"/>
</dbReference>
<dbReference type="Proteomes" id="UP000063965">
    <property type="component" value="Chromosome"/>
</dbReference>
<accession>A0ABM5UUQ8</accession>
<keyword evidence="2 5" id="KW-0812">Transmembrane</keyword>
<feature type="domain" description="Glutamine amidotransferase type-2" evidence="6">
    <location>
        <begin position="187"/>
        <end position="232"/>
    </location>
</feature>
<evidence type="ECO:0000313" key="8">
    <source>
        <dbReference type="Proteomes" id="UP000063965"/>
    </source>
</evidence>
<dbReference type="SUPFAM" id="SSF56235">
    <property type="entry name" value="N-terminal nucleophile aminohydrolases (Ntn hydrolases)"/>
    <property type="match status" value="1"/>
</dbReference>
<feature type="transmembrane region" description="Helical" evidence="5">
    <location>
        <begin position="109"/>
        <end position="131"/>
    </location>
</feature>
<sequence>MNFNIFSHFNWVDFTIIGIIVFSIIISFFRGFVREAISLVIWIGAIVIAFKFSEPVQIHLRPWINLDSLRYAATFGILFLAVFIFGIFINLIIHVLVKKTGLTITDRLLGIFFGAARGLLIVAIFLIFVSVGNIKDGTAVSQSQLASKFEPIVTRLNQFLPWQLKNIFQWLVEPPQTEVNRGDMVMCGIVGIISHNQVNQAIYDWLTILQHRGQDPAGIMKVIASGFFTKIK</sequence>
<feature type="transmembrane region" description="Helical" evidence="5">
    <location>
        <begin position="12"/>
        <end position="29"/>
    </location>
</feature>
<evidence type="ECO:0000256" key="3">
    <source>
        <dbReference type="ARBA" id="ARBA00022989"/>
    </source>
</evidence>
<reference evidence="7 8" key="1">
    <citation type="journal article" date="2015" name="Genome Biol. Evol.">
        <title>Distinctive Genome Reduction Rates Revealed by Genomic Analyses of Two Coxiella-Like Endosymbionts in Ticks.</title>
        <authorList>
            <person name="Gottlieb Y."/>
            <person name="Lalzar I."/>
            <person name="Klasson L."/>
        </authorList>
    </citation>
    <scope>NUCLEOTIDE SEQUENCE [LARGE SCALE GENOMIC DNA]</scope>
    <source>
        <strain evidence="7 8">CRt</strain>
    </source>
</reference>
<keyword evidence="4 5" id="KW-0472">Membrane</keyword>
<feature type="transmembrane region" description="Helical" evidence="5">
    <location>
        <begin position="36"/>
        <end position="53"/>
    </location>
</feature>
<evidence type="ECO:0000259" key="6">
    <source>
        <dbReference type="PROSITE" id="PS51278"/>
    </source>
</evidence>
<evidence type="ECO:0000313" key="7">
    <source>
        <dbReference type="EMBL" id="AKQ33712.1"/>
    </source>
</evidence>